<dbReference type="AlphaFoldDB" id="A0A1H3WZ60"/>
<dbReference type="InterPro" id="IPR006175">
    <property type="entry name" value="YjgF/YER057c/UK114"/>
</dbReference>
<dbReference type="SUPFAM" id="SSF55298">
    <property type="entry name" value="YjgF-like"/>
    <property type="match status" value="1"/>
</dbReference>
<dbReference type="RefSeq" id="WP_093239334.1">
    <property type="nucleotide sequence ID" value="NZ_FNQF01000002.1"/>
</dbReference>
<dbReference type="InterPro" id="IPR035959">
    <property type="entry name" value="RutC-like_sf"/>
</dbReference>
<sequence>MSKKIINTSEAPQPIGAYNQSVLKNGFLYTSGQIAINPKTGETEFGDLIHETKLVMSHLSEILKKANMTFENVIKVSIYVKDITKFSEINSVYSTYFNEETAPAREMVQVADLPKYANIEISLIAAE</sequence>
<dbReference type="GO" id="GO:0005829">
    <property type="term" value="C:cytosol"/>
    <property type="evidence" value="ECO:0007669"/>
    <property type="project" value="TreeGrafter"/>
</dbReference>
<dbReference type="Pfam" id="PF01042">
    <property type="entry name" value="Ribonuc_L-PSP"/>
    <property type="match status" value="1"/>
</dbReference>
<dbReference type="PANTHER" id="PTHR11803:SF39">
    <property type="entry name" value="2-IMINOBUTANOATE_2-IMINOPROPANOATE DEAMINASE"/>
    <property type="match status" value="1"/>
</dbReference>
<name>A0A1H3WZ60_9FLAO</name>
<evidence type="ECO:0000313" key="2">
    <source>
        <dbReference type="EMBL" id="SDZ92389.1"/>
    </source>
</evidence>
<dbReference type="FunFam" id="3.30.1330.40:FF:000001">
    <property type="entry name" value="L-PSP family endoribonuclease"/>
    <property type="match status" value="1"/>
</dbReference>
<dbReference type="Proteomes" id="UP000198820">
    <property type="component" value="Unassembled WGS sequence"/>
</dbReference>
<dbReference type="CDD" id="cd00448">
    <property type="entry name" value="YjgF_YER057c_UK114_family"/>
    <property type="match status" value="1"/>
</dbReference>
<dbReference type="Gene3D" id="3.30.1330.40">
    <property type="entry name" value="RutC-like"/>
    <property type="match status" value="1"/>
</dbReference>
<dbReference type="EMBL" id="FNQF01000002">
    <property type="protein sequence ID" value="SDZ92389.1"/>
    <property type="molecule type" value="Genomic_DNA"/>
</dbReference>
<accession>A0A1H3WZ60</accession>
<protein>
    <submittedName>
        <fullName evidence="2">2-iminobutanoate/2-iminopropanoate deaminase</fullName>
    </submittedName>
</protein>
<organism evidence="2 3">
    <name type="scientific">Psychroflexus halocasei</name>
    <dbReference type="NCBI Taxonomy" id="908615"/>
    <lineage>
        <taxon>Bacteria</taxon>
        <taxon>Pseudomonadati</taxon>
        <taxon>Bacteroidota</taxon>
        <taxon>Flavobacteriia</taxon>
        <taxon>Flavobacteriales</taxon>
        <taxon>Flavobacteriaceae</taxon>
        <taxon>Psychroflexus</taxon>
    </lineage>
</organism>
<dbReference type="PANTHER" id="PTHR11803">
    <property type="entry name" value="2-IMINOBUTANOATE/2-IMINOPROPANOATE DEAMINASE RIDA"/>
    <property type="match status" value="1"/>
</dbReference>
<comment type="similarity">
    <text evidence="1">Belongs to the RutC family.</text>
</comment>
<evidence type="ECO:0000313" key="3">
    <source>
        <dbReference type="Proteomes" id="UP000198820"/>
    </source>
</evidence>
<gene>
    <name evidence="2" type="ORF">SAMN05421540_102193</name>
</gene>
<dbReference type="NCBIfam" id="TIGR00004">
    <property type="entry name" value="Rid family detoxifying hydrolase"/>
    <property type="match status" value="1"/>
</dbReference>
<reference evidence="2 3" key="1">
    <citation type="submission" date="2016-10" db="EMBL/GenBank/DDBJ databases">
        <authorList>
            <person name="de Groot N.N."/>
        </authorList>
    </citation>
    <scope>NUCLEOTIDE SEQUENCE [LARGE SCALE GENOMIC DNA]</scope>
    <source>
        <strain evidence="2 3">DSM 23581</strain>
    </source>
</reference>
<dbReference type="STRING" id="908615.SAMN05421540_102193"/>
<proteinExistence type="inferred from homology"/>
<dbReference type="GO" id="GO:0019239">
    <property type="term" value="F:deaminase activity"/>
    <property type="evidence" value="ECO:0007669"/>
    <property type="project" value="TreeGrafter"/>
</dbReference>
<dbReference type="InterPro" id="IPR006056">
    <property type="entry name" value="RidA"/>
</dbReference>
<evidence type="ECO:0000256" key="1">
    <source>
        <dbReference type="ARBA" id="ARBA00010552"/>
    </source>
</evidence>
<keyword evidence="3" id="KW-1185">Reference proteome</keyword>